<reference evidence="2" key="1">
    <citation type="submission" date="2020-07" db="EMBL/GenBank/DDBJ databases">
        <title>Huge and variable diversity of episymbiotic CPR bacteria and DPANN archaea in groundwater ecosystems.</title>
        <authorList>
            <person name="He C.Y."/>
            <person name="Keren R."/>
            <person name="Whittaker M."/>
            <person name="Farag I.F."/>
            <person name="Doudna J."/>
            <person name="Cate J.H.D."/>
            <person name="Banfield J.F."/>
        </authorList>
    </citation>
    <scope>NUCLEOTIDE SEQUENCE</scope>
    <source>
        <strain evidence="2">NC_groundwater_928_Pr1_S-0.2um_72_17</strain>
    </source>
</reference>
<feature type="compositionally biased region" description="Low complexity" evidence="1">
    <location>
        <begin position="252"/>
        <end position="264"/>
    </location>
</feature>
<dbReference type="EMBL" id="JACQAY010000213">
    <property type="protein sequence ID" value="MBI3539926.1"/>
    <property type="molecule type" value="Genomic_DNA"/>
</dbReference>
<organism evidence="2 3">
    <name type="scientific">Eiseniibacteriota bacterium</name>
    <dbReference type="NCBI Taxonomy" id="2212470"/>
    <lineage>
        <taxon>Bacteria</taxon>
        <taxon>Candidatus Eiseniibacteriota</taxon>
    </lineage>
</organism>
<dbReference type="AlphaFoldDB" id="A0A9D6L792"/>
<proteinExistence type="predicted"/>
<evidence type="ECO:0000313" key="3">
    <source>
        <dbReference type="Proteomes" id="UP000807850"/>
    </source>
</evidence>
<name>A0A9D6L792_UNCEI</name>
<dbReference type="InterPro" id="IPR027417">
    <property type="entry name" value="P-loop_NTPase"/>
</dbReference>
<protein>
    <submittedName>
        <fullName evidence="2">Uncharacterized protein</fullName>
    </submittedName>
</protein>
<accession>A0A9D6L792</accession>
<evidence type="ECO:0000313" key="2">
    <source>
        <dbReference type="EMBL" id="MBI3539926.1"/>
    </source>
</evidence>
<feature type="region of interest" description="Disordered" evidence="1">
    <location>
        <begin position="239"/>
        <end position="278"/>
    </location>
</feature>
<sequence length="322" mass="34892">MDEPDPTTYVIAATRAPFPQHGIGADAPAAASTARAPERTHAWLHVVSGHAPEVIARGAFELAARFLARRHRVLIVDAGPRLHLHRRFARESRWGVVECLTGTLPVLGLVQDTGRLGLYLLAYGTPTRVTQWPQLGRLLDEAKQCFSRVVLAFETDAPEEIGAALAGRHLEGWWAGDAPGDRRRERLVGRIGVPLEALAADTLPRATLDQMDQRLWALAADHAIREALKAMDERDAPVVTAAPPARPPASDEPPGFAAPRVAAAPPAPAPAEPATMGCDPRVRERLRFLLWMRRLGSEGADAPRPVPVRRSAREPVGAGDRT</sequence>
<gene>
    <name evidence="2" type="ORF">HY076_06605</name>
</gene>
<dbReference type="SUPFAM" id="SSF52540">
    <property type="entry name" value="P-loop containing nucleoside triphosphate hydrolases"/>
    <property type="match status" value="1"/>
</dbReference>
<feature type="region of interest" description="Disordered" evidence="1">
    <location>
        <begin position="298"/>
        <end position="322"/>
    </location>
</feature>
<evidence type="ECO:0000256" key="1">
    <source>
        <dbReference type="SAM" id="MobiDB-lite"/>
    </source>
</evidence>
<dbReference type="Gene3D" id="3.40.50.300">
    <property type="entry name" value="P-loop containing nucleotide triphosphate hydrolases"/>
    <property type="match status" value="1"/>
</dbReference>
<dbReference type="Proteomes" id="UP000807850">
    <property type="component" value="Unassembled WGS sequence"/>
</dbReference>
<comment type="caution">
    <text evidence="2">The sequence shown here is derived from an EMBL/GenBank/DDBJ whole genome shotgun (WGS) entry which is preliminary data.</text>
</comment>